<dbReference type="PANTHER" id="PTHR43663:SF1">
    <property type="entry name" value="CHROMATE TRANSPORTER"/>
    <property type="match status" value="1"/>
</dbReference>
<keyword evidence="5 7" id="KW-1133">Transmembrane helix</keyword>
<feature type="transmembrane region" description="Helical" evidence="7">
    <location>
        <begin position="232"/>
        <end position="258"/>
    </location>
</feature>
<accession>A0A377ITM7</accession>
<keyword evidence="4 7" id="KW-0812">Transmembrane</keyword>
<dbReference type="AlphaFoldDB" id="A0A377ITM7"/>
<evidence type="ECO:0000256" key="6">
    <source>
        <dbReference type="ARBA" id="ARBA00023136"/>
    </source>
</evidence>
<feature type="transmembrane region" description="Helical" evidence="7">
    <location>
        <begin position="32"/>
        <end position="50"/>
    </location>
</feature>
<evidence type="ECO:0000256" key="2">
    <source>
        <dbReference type="ARBA" id="ARBA00005262"/>
    </source>
</evidence>
<feature type="transmembrane region" description="Helical" evidence="7">
    <location>
        <begin position="207"/>
        <end position="226"/>
    </location>
</feature>
<evidence type="ECO:0000256" key="3">
    <source>
        <dbReference type="ARBA" id="ARBA00022475"/>
    </source>
</evidence>
<name>A0A377ITM7_9GAMM</name>
<dbReference type="EMBL" id="UGGT01000002">
    <property type="protein sequence ID" value="STO91561.1"/>
    <property type="molecule type" value="Genomic_DNA"/>
</dbReference>
<feature type="transmembrane region" description="Helical" evidence="7">
    <location>
        <begin position="162"/>
        <end position="195"/>
    </location>
</feature>
<dbReference type="RefSeq" id="WP_082645793.1">
    <property type="nucleotide sequence ID" value="NZ_UGGT01000002.1"/>
</dbReference>
<keyword evidence="9" id="KW-1185">Reference proteome</keyword>
<evidence type="ECO:0000256" key="7">
    <source>
        <dbReference type="SAM" id="Phobius"/>
    </source>
</evidence>
<evidence type="ECO:0000313" key="8">
    <source>
        <dbReference type="EMBL" id="STO91561.1"/>
    </source>
</evidence>
<dbReference type="InterPro" id="IPR014047">
    <property type="entry name" value="Chr_Tranpt_l_chain"/>
</dbReference>
<feature type="transmembrane region" description="Helical" evidence="7">
    <location>
        <begin position="301"/>
        <end position="320"/>
    </location>
</feature>
<keyword evidence="3" id="KW-1003">Cell membrane</keyword>
<sequence>MKRNDVVHSKDISITAPIEKLVPYSLWEFLRYFLWLGTFGFGGPIALAGYMQRDLVDRKRWVSKDDYIHGLALAQLCPGPLAAQLAMYLGWVRAGVLGASLVAAAFILPSLVMVLIISALYVHFGSLPWMEGAFYGIGAAVIALIIRSAIKLAKMTNGKDILLWVVFTINALVTAWTASEILWIFVLSGIAIMLIKAPPMMKINSSLPLLVPAPWLMSGIHGVASTGTLLKIVLYFAWAGTFVFGSGLAIVPFLHGGVVDQYHWLTERQFLDAVAVTMITPGPVVITVAFIGYLVGGLAGAILAAIGVFIPCYLFVVILAPHYRRLVGNLSIKAFVSGVTAAAAGAIAGASFVLGKQAIIDFKTASIFLISFILLVTTKKIPEPLLIVAAGLVGFCIKSIA</sequence>
<dbReference type="PIRSF" id="PIRSF004810">
    <property type="entry name" value="ChrA"/>
    <property type="match status" value="1"/>
</dbReference>
<feature type="transmembrane region" description="Helical" evidence="7">
    <location>
        <begin position="133"/>
        <end position="150"/>
    </location>
</feature>
<feature type="transmembrane region" description="Helical" evidence="7">
    <location>
        <begin position="332"/>
        <end position="352"/>
    </location>
</feature>
<comment type="similarity">
    <text evidence="2">Belongs to the chromate ion transporter (CHR) (TC 2.A.51) family.</text>
</comment>
<gene>
    <name evidence="8" type="ORF">NCTC11370_03539</name>
</gene>
<evidence type="ECO:0000256" key="4">
    <source>
        <dbReference type="ARBA" id="ARBA00022692"/>
    </source>
</evidence>
<evidence type="ECO:0000313" key="9">
    <source>
        <dbReference type="Proteomes" id="UP000254554"/>
    </source>
</evidence>
<dbReference type="Proteomes" id="UP000254554">
    <property type="component" value="Unassembled WGS sequence"/>
</dbReference>
<protein>
    <submittedName>
        <fullName evidence="8">Chromate transporter, chromate ion transporter (CHR) family</fullName>
    </submittedName>
</protein>
<reference evidence="8 9" key="1">
    <citation type="submission" date="2018-06" db="EMBL/GenBank/DDBJ databases">
        <authorList>
            <consortium name="Pathogen Informatics"/>
            <person name="Doyle S."/>
        </authorList>
    </citation>
    <scope>NUCLEOTIDE SEQUENCE [LARGE SCALE GENOMIC DNA]</scope>
    <source>
        <strain evidence="8 9">NCTC11370</strain>
    </source>
</reference>
<dbReference type="Pfam" id="PF02417">
    <property type="entry name" value="Chromate_transp"/>
    <property type="match status" value="2"/>
</dbReference>
<dbReference type="InterPro" id="IPR003370">
    <property type="entry name" value="Chromate_transpt"/>
</dbReference>
<proteinExistence type="inferred from homology"/>
<feature type="transmembrane region" description="Helical" evidence="7">
    <location>
        <begin position="270"/>
        <end position="295"/>
    </location>
</feature>
<dbReference type="NCBIfam" id="TIGR00937">
    <property type="entry name" value="2A51"/>
    <property type="match status" value="1"/>
</dbReference>
<feature type="transmembrane region" description="Helical" evidence="7">
    <location>
        <begin position="97"/>
        <end position="121"/>
    </location>
</feature>
<evidence type="ECO:0000256" key="1">
    <source>
        <dbReference type="ARBA" id="ARBA00004651"/>
    </source>
</evidence>
<organism evidence="8 9">
    <name type="scientific">Fluoribacter dumoffii</name>
    <dbReference type="NCBI Taxonomy" id="463"/>
    <lineage>
        <taxon>Bacteria</taxon>
        <taxon>Pseudomonadati</taxon>
        <taxon>Pseudomonadota</taxon>
        <taxon>Gammaproteobacteria</taxon>
        <taxon>Legionellales</taxon>
        <taxon>Legionellaceae</taxon>
        <taxon>Fluoribacter</taxon>
    </lineage>
</organism>
<evidence type="ECO:0000256" key="5">
    <source>
        <dbReference type="ARBA" id="ARBA00022989"/>
    </source>
</evidence>
<dbReference type="GO" id="GO:0015109">
    <property type="term" value="F:chromate transmembrane transporter activity"/>
    <property type="evidence" value="ECO:0007669"/>
    <property type="project" value="InterPro"/>
</dbReference>
<dbReference type="InterPro" id="IPR052518">
    <property type="entry name" value="CHR_Transporter"/>
</dbReference>
<dbReference type="PANTHER" id="PTHR43663">
    <property type="entry name" value="CHROMATE TRANSPORT PROTEIN-RELATED"/>
    <property type="match status" value="1"/>
</dbReference>
<keyword evidence="6 7" id="KW-0472">Membrane</keyword>
<dbReference type="OrthoDB" id="8969999at2"/>
<dbReference type="GO" id="GO:0005886">
    <property type="term" value="C:plasma membrane"/>
    <property type="evidence" value="ECO:0007669"/>
    <property type="project" value="UniProtKB-SubCell"/>
</dbReference>
<comment type="subcellular location">
    <subcellularLocation>
        <location evidence="1">Cell membrane</location>
        <topology evidence="1">Multi-pass membrane protein</topology>
    </subcellularLocation>
</comment>